<feature type="domain" description="Electron transfer flavoprotein alpha subunit C-terminal" evidence="1">
    <location>
        <begin position="163"/>
        <end position="243"/>
    </location>
</feature>
<evidence type="ECO:0000313" key="2">
    <source>
        <dbReference type="EMBL" id="MDP9800318.1"/>
    </source>
</evidence>
<dbReference type="SUPFAM" id="SSF52467">
    <property type="entry name" value="DHS-like NAD/FAD-binding domain"/>
    <property type="match status" value="1"/>
</dbReference>
<comment type="caution">
    <text evidence="2">The sequence shown here is derived from an EMBL/GenBank/DDBJ whole genome shotgun (WGS) entry which is preliminary data.</text>
</comment>
<sequence length="284" mass="29127">MTAWIITTSSNISHLLSLAGDAETTAIVIGDAPIAGVHRALRFPLEPGVPAESLAGVVAQRVAASGTDVVLAENTAVGRVIAGAIAATLGAPVVTGATAVGEEITRIRYGLVEERIARTGVVVLVADGGEPAEGAVPEEETVTAQGYAARVAATNAAAKESVDLKAAKRIVGVGRGFENIEDLAIARDFAHAIDAQIGATRPLVDGTHWFGRDQYLGISGHVVAPDVYVAAGVSGQIQHTAGIAESGTIIVINDDELSPIFELADYGIVGDLYEILPALAKELQ</sequence>
<dbReference type="InterPro" id="IPR014731">
    <property type="entry name" value="ETF_asu_C"/>
</dbReference>
<dbReference type="SUPFAM" id="SSF52402">
    <property type="entry name" value="Adenine nucleotide alpha hydrolases-like"/>
    <property type="match status" value="1"/>
</dbReference>
<dbReference type="Gene3D" id="3.40.50.1220">
    <property type="entry name" value="TPP-binding domain"/>
    <property type="match status" value="1"/>
</dbReference>
<protein>
    <submittedName>
        <fullName evidence="2">Electron transfer flavoprotein alpha subunit</fullName>
    </submittedName>
</protein>
<dbReference type="PANTHER" id="PTHR43153:SF1">
    <property type="entry name" value="ELECTRON TRANSFER FLAVOPROTEIN SUBUNIT ALPHA, MITOCHONDRIAL"/>
    <property type="match status" value="1"/>
</dbReference>
<dbReference type="Proteomes" id="UP001235966">
    <property type="component" value="Unassembled WGS sequence"/>
</dbReference>
<organism evidence="2 3">
    <name type="scientific">Arcanobacterium wilhelmae</name>
    <dbReference type="NCBI Taxonomy" id="1803177"/>
    <lineage>
        <taxon>Bacteria</taxon>
        <taxon>Bacillati</taxon>
        <taxon>Actinomycetota</taxon>
        <taxon>Actinomycetes</taxon>
        <taxon>Actinomycetales</taxon>
        <taxon>Actinomycetaceae</taxon>
        <taxon>Arcanobacterium</taxon>
    </lineage>
</organism>
<name>A0ABT9N9D8_9ACTO</name>
<dbReference type="PANTHER" id="PTHR43153">
    <property type="entry name" value="ELECTRON TRANSFER FLAVOPROTEIN ALPHA"/>
    <property type="match status" value="1"/>
</dbReference>
<evidence type="ECO:0000259" key="1">
    <source>
        <dbReference type="Pfam" id="PF00766"/>
    </source>
</evidence>
<reference evidence="2 3" key="1">
    <citation type="submission" date="2023-07" db="EMBL/GenBank/DDBJ databases">
        <title>Sequencing the genomes of 1000 actinobacteria strains.</title>
        <authorList>
            <person name="Klenk H.-P."/>
        </authorList>
    </citation>
    <scope>NUCLEOTIDE SEQUENCE [LARGE SCALE GENOMIC DNA]</scope>
    <source>
        <strain evidence="2 3">DSM 102162</strain>
    </source>
</reference>
<keyword evidence="3" id="KW-1185">Reference proteome</keyword>
<gene>
    <name evidence="2" type="ORF">J2S49_000394</name>
</gene>
<dbReference type="EMBL" id="JAUSQW010000001">
    <property type="protein sequence ID" value="MDP9800318.1"/>
    <property type="molecule type" value="Genomic_DNA"/>
</dbReference>
<dbReference type="InterPro" id="IPR014729">
    <property type="entry name" value="Rossmann-like_a/b/a_fold"/>
</dbReference>
<dbReference type="Gene3D" id="3.40.50.620">
    <property type="entry name" value="HUPs"/>
    <property type="match status" value="1"/>
</dbReference>
<dbReference type="InterPro" id="IPR001308">
    <property type="entry name" value="ETF_a/FixB"/>
</dbReference>
<dbReference type="RefSeq" id="WP_278057712.1">
    <property type="nucleotide sequence ID" value="NZ_CP121247.1"/>
</dbReference>
<proteinExistence type="predicted"/>
<dbReference type="Pfam" id="PF00766">
    <property type="entry name" value="ETF_alpha"/>
    <property type="match status" value="1"/>
</dbReference>
<accession>A0ABT9N9D8</accession>
<evidence type="ECO:0000313" key="3">
    <source>
        <dbReference type="Proteomes" id="UP001235966"/>
    </source>
</evidence>
<dbReference type="InterPro" id="IPR029035">
    <property type="entry name" value="DHS-like_NAD/FAD-binding_dom"/>
</dbReference>